<dbReference type="AlphaFoldDB" id="A0A0R0ARJ5"/>
<dbReference type="Pfam" id="PF00144">
    <property type="entry name" value="Beta-lactamase"/>
    <property type="match status" value="1"/>
</dbReference>
<gene>
    <name evidence="3" type="ORF">ARC20_10175</name>
</gene>
<dbReference type="PANTHER" id="PTHR43283:SF18">
    <property type="match status" value="1"/>
</dbReference>
<reference evidence="3 4" key="1">
    <citation type="submission" date="2015-10" db="EMBL/GenBank/DDBJ databases">
        <title>Genome sequencing and analysis of members of genus Stenotrophomonas.</title>
        <authorList>
            <person name="Patil P.P."/>
            <person name="Midha S."/>
            <person name="Patil P.B."/>
        </authorList>
    </citation>
    <scope>NUCLEOTIDE SEQUENCE [LARGE SCALE GENOMIC DNA]</scope>
    <source>
        <strain evidence="3 4">JCM 16536</strain>
    </source>
</reference>
<name>A0A0R0ARJ5_9GAMM</name>
<protein>
    <submittedName>
        <fullName evidence="3">Serine hydrolase</fullName>
    </submittedName>
</protein>
<dbReference type="GO" id="GO:0016787">
    <property type="term" value="F:hydrolase activity"/>
    <property type="evidence" value="ECO:0007669"/>
    <property type="project" value="UniProtKB-KW"/>
</dbReference>
<dbReference type="InterPro" id="IPR012338">
    <property type="entry name" value="Beta-lactam/transpept-like"/>
</dbReference>
<dbReference type="PANTHER" id="PTHR43283">
    <property type="entry name" value="BETA-LACTAMASE-RELATED"/>
    <property type="match status" value="1"/>
</dbReference>
<comment type="caution">
    <text evidence="3">The sequence shown here is derived from an EMBL/GenBank/DDBJ whole genome shotgun (WGS) entry which is preliminary data.</text>
</comment>
<dbReference type="STRING" id="676599.ARC20_10175"/>
<dbReference type="Proteomes" id="UP000051802">
    <property type="component" value="Unassembled WGS sequence"/>
</dbReference>
<dbReference type="OrthoDB" id="119951at2"/>
<dbReference type="Gene3D" id="3.40.710.10">
    <property type="entry name" value="DD-peptidase/beta-lactamase superfamily"/>
    <property type="match status" value="1"/>
</dbReference>
<evidence type="ECO:0000313" key="3">
    <source>
        <dbReference type="EMBL" id="KRG43144.1"/>
    </source>
</evidence>
<sequence>MKSVIGCLLCTTLSLALLPAQARPLPKPAQIDAQVAELMQRTGAQGMALAVIDDGQPVYVQAYGKRNAQGDPLTVDTVMYGASLTKTVFAYTVMRWVGQDRLALDTSIAEYLPKPLPQYTGADIVNRYTDWSALDERWRQLTPRILLQHASGFANFNFLEPDEKLHFHFDPGTRYAYSGDGLATLQFVLEQGRGLDVRQGTDAVFAELGMTRTALKWRPDFAGNLADGWDIQGKPEPHDDRSKVRAAGSMDTTIHDLAQFAAALVAARGIGANEQAEMLRPQLPITTRSQFPSLQPELPPAQRRPDLSAGLGVVTFNGPQGAGFFKGGHNDTTGNTLVCLRAQRRCLLVLGNDVRAEKGFAELVKFVLGDTGVPYDWEYGTS</sequence>
<organism evidence="3 4">
    <name type="scientific">Stenotrophomonas panacihumi</name>
    <dbReference type="NCBI Taxonomy" id="676599"/>
    <lineage>
        <taxon>Bacteria</taxon>
        <taxon>Pseudomonadati</taxon>
        <taxon>Pseudomonadota</taxon>
        <taxon>Gammaproteobacteria</taxon>
        <taxon>Lysobacterales</taxon>
        <taxon>Lysobacteraceae</taxon>
        <taxon>Stenotrophomonas</taxon>
    </lineage>
</organism>
<dbReference type="EMBL" id="LLXU01000077">
    <property type="protein sequence ID" value="KRG43144.1"/>
    <property type="molecule type" value="Genomic_DNA"/>
</dbReference>
<feature type="domain" description="Beta-lactamase-related" evidence="2">
    <location>
        <begin position="32"/>
        <end position="356"/>
    </location>
</feature>
<accession>A0A0R0ARJ5</accession>
<proteinExistence type="predicted"/>
<evidence type="ECO:0000259" key="2">
    <source>
        <dbReference type="Pfam" id="PF00144"/>
    </source>
</evidence>
<dbReference type="SUPFAM" id="SSF56601">
    <property type="entry name" value="beta-lactamase/transpeptidase-like"/>
    <property type="match status" value="1"/>
</dbReference>
<dbReference type="RefSeq" id="WP_057646581.1">
    <property type="nucleotide sequence ID" value="NZ_LLXU01000077.1"/>
</dbReference>
<evidence type="ECO:0000313" key="4">
    <source>
        <dbReference type="Proteomes" id="UP000051802"/>
    </source>
</evidence>
<feature type="signal peptide" evidence="1">
    <location>
        <begin position="1"/>
        <end position="22"/>
    </location>
</feature>
<feature type="chain" id="PRO_5006391199" evidence="1">
    <location>
        <begin position="23"/>
        <end position="382"/>
    </location>
</feature>
<keyword evidence="4" id="KW-1185">Reference proteome</keyword>
<dbReference type="InterPro" id="IPR050789">
    <property type="entry name" value="Diverse_Enzym_Activities"/>
</dbReference>
<keyword evidence="3" id="KW-0378">Hydrolase</keyword>
<evidence type="ECO:0000256" key="1">
    <source>
        <dbReference type="SAM" id="SignalP"/>
    </source>
</evidence>
<dbReference type="InterPro" id="IPR001466">
    <property type="entry name" value="Beta-lactam-related"/>
</dbReference>
<keyword evidence="1" id="KW-0732">Signal</keyword>